<dbReference type="EMBL" id="SSMQ01000083">
    <property type="protein sequence ID" value="TKC97106.1"/>
    <property type="molecule type" value="Genomic_DNA"/>
</dbReference>
<feature type="compositionally biased region" description="Basic and acidic residues" evidence="1">
    <location>
        <begin position="47"/>
        <end position="61"/>
    </location>
</feature>
<dbReference type="PROSITE" id="PS51257">
    <property type="entry name" value="PROKAR_LIPOPROTEIN"/>
    <property type="match status" value="1"/>
</dbReference>
<gene>
    <name evidence="2" type="ORF">E8A74_44705</name>
</gene>
<feature type="region of interest" description="Disordered" evidence="1">
    <location>
        <begin position="161"/>
        <end position="182"/>
    </location>
</feature>
<dbReference type="RefSeq" id="WP_136935285.1">
    <property type="nucleotide sequence ID" value="NZ_SSMQ01000083.1"/>
</dbReference>
<keyword evidence="3" id="KW-1185">Reference proteome</keyword>
<evidence type="ECO:0008006" key="4">
    <source>
        <dbReference type="Google" id="ProtNLM"/>
    </source>
</evidence>
<proteinExistence type="predicted"/>
<feature type="compositionally biased region" description="Low complexity" evidence="1">
    <location>
        <begin position="34"/>
        <end position="46"/>
    </location>
</feature>
<sequence length="182" mass="19147">MKTNHLVVPVVLGALLLAGCGQSKTETNQDKPAAEASAKSADATAAPKKEAEPAKAEPKKLDSAALEAVADAVKFEQGAVADKGFSGKLKNTSEQGIKMLEYKAFAYDKDAKLVEMISGKHPKGLEAGKDAEITVGPFDKAAGKADVTIEVVVSWMNVDGTSWQRPVPKDRAKGGPNNMLKK</sequence>
<dbReference type="AlphaFoldDB" id="A0A4U1ISC4"/>
<dbReference type="Proteomes" id="UP000309215">
    <property type="component" value="Unassembled WGS sequence"/>
</dbReference>
<comment type="caution">
    <text evidence="2">The sequence shown here is derived from an EMBL/GenBank/DDBJ whole genome shotgun (WGS) entry which is preliminary data.</text>
</comment>
<protein>
    <recommendedName>
        <fullName evidence="4">Lipoprotein</fullName>
    </recommendedName>
</protein>
<name>A0A4U1ISC4_9BACT</name>
<accession>A0A4U1ISC4</accession>
<organism evidence="2 3">
    <name type="scientific">Polyangium fumosum</name>
    <dbReference type="NCBI Taxonomy" id="889272"/>
    <lineage>
        <taxon>Bacteria</taxon>
        <taxon>Pseudomonadati</taxon>
        <taxon>Myxococcota</taxon>
        <taxon>Polyangia</taxon>
        <taxon>Polyangiales</taxon>
        <taxon>Polyangiaceae</taxon>
        <taxon>Polyangium</taxon>
    </lineage>
</organism>
<evidence type="ECO:0000313" key="3">
    <source>
        <dbReference type="Proteomes" id="UP000309215"/>
    </source>
</evidence>
<reference evidence="2 3" key="1">
    <citation type="submission" date="2019-04" db="EMBL/GenBank/DDBJ databases">
        <authorList>
            <person name="Li Y."/>
            <person name="Wang J."/>
        </authorList>
    </citation>
    <scope>NUCLEOTIDE SEQUENCE [LARGE SCALE GENOMIC DNA]</scope>
    <source>
        <strain evidence="2 3">DSM 14668</strain>
    </source>
</reference>
<feature type="region of interest" description="Disordered" evidence="1">
    <location>
        <begin position="23"/>
        <end position="61"/>
    </location>
</feature>
<evidence type="ECO:0000313" key="2">
    <source>
        <dbReference type="EMBL" id="TKC97106.1"/>
    </source>
</evidence>
<evidence type="ECO:0000256" key="1">
    <source>
        <dbReference type="SAM" id="MobiDB-lite"/>
    </source>
</evidence>